<dbReference type="SUPFAM" id="SSF47928">
    <property type="entry name" value="N-terminal domain of the delta subunit of the F1F0-ATP synthase"/>
    <property type="match status" value="1"/>
</dbReference>
<sequence length="177" mass="19287">MSDMTNIARPYAKAAFEYAVEQNTLAAWQQMLAFAAEVASDANMVAFLRSNTTATAQAELMKEICGEYLDSAAHNLIHVMAENQRLLALPAVFARFTELKSEYEREAVVEVTSGTELNAAQQEKLVAALSKRLDRKVKLLCSVDASVVSGMIIKAGDMVIDGTVRGKLDRLVTALQS</sequence>
<dbReference type="InterPro" id="IPR026015">
    <property type="entry name" value="ATP_synth_OSCP/delta_N_sf"/>
</dbReference>
<dbReference type="Pfam" id="PF00213">
    <property type="entry name" value="OSCP"/>
    <property type="match status" value="1"/>
</dbReference>
<comment type="caution">
    <text evidence="9">The sequence shown here is derived from an EMBL/GenBank/DDBJ whole genome shotgun (WGS) entry which is preliminary data.</text>
</comment>
<evidence type="ECO:0000256" key="4">
    <source>
        <dbReference type="ARBA" id="ARBA00023065"/>
    </source>
</evidence>
<dbReference type="NCBIfam" id="TIGR01145">
    <property type="entry name" value="ATP_synt_delta"/>
    <property type="match status" value="1"/>
</dbReference>
<comment type="function">
    <text evidence="8">This protein is part of the stalk that links CF(0) to CF(1). It either transmits conformational changes from CF(0) to CF(1) or is implicated in proton conduction.</text>
</comment>
<keyword evidence="6 8" id="KW-0139">CF(1)</keyword>
<dbReference type="HAMAP" id="MF_01416">
    <property type="entry name" value="ATP_synth_delta_bact"/>
    <property type="match status" value="1"/>
</dbReference>
<gene>
    <name evidence="8" type="primary">atpH</name>
    <name evidence="9" type="ORF">AJE_08977</name>
</gene>
<evidence type="ECO:0000313" key="10">
    <source>
        <dbReference type="Proteomes" id="UP000012046"/>
    </source>
</evidence>
<dbReference type="Gene3D" id="1.10.520.20">
    <property type="entry name" value="N-terminal domain of the delta subunit of the F1F0-ATP synthase"/>
    <property type="match status" value="1"/>
</dbReference>
<organism evidence="9 10">
    <name type="scientific">Alishewanella jeotgali KCTC 22429</name>
    <dbReference type="NCBI Taxonomy" id="1129374"/>
    <lineage>
        <taxon>Bacteria</taxon>
        <taxon>Pseudomonadati</taxon>
        <taxon>Pseudomonadota</taxon>
        <taxon>Gammaproteobacteria</taxon>
        <taxon>Alteromonadales</taxon>
        <taxon>Alteromonadaceae</taxon>
        <taxon>Alishewanella</taxon>
    </lineage>
</organism>
<keyword evidence="7 8" id="KW-0066">ATP synthesis</keyword>
<dbReference type="Proteomes" id="UP000012046">
    <property type="component" value="Unassembled WGS sequence"/>
</dbReference>
<evidence type="ECO:0000256" key="8">
    <source>
        <dbReference type="HAMAP-Rule" id="MF_01416"/>
    </source>
</evidence>
<evidence type="ECO:0000313" key="9">
    <source>
        <dbReference type="EMBL" id="EHR40974.1"/>
    </source>
</evidence>
<dbReference type="GO" id="GO:0005886">
    <property type="term" value="C:plasma membrane"/>
    <property type="evidence" value="ECO:0007669"/>
    <property type="project" value="UniProtKB-SubCell"/>
</dbReference>
<keyword evidence="5 8" id="KW-0472">Membrane</keyword>
<dbReference type="STRING" id="1129374.AJE_08977"/>
<dbReference type="EMBL" id="AHTH01000023">
    <property type="protein sequence ID" value="EHR40974.1"/>
    <property type="molecule type" value="Genomic_DNA"/>
</dbReference>
<protein>
    <recommendedName>
        <fullName evidence="8">ATP synthase subunit delta</fullName>
    </recommendedName>
    <alternativeName>
        <fullName evidence="8">ATP synthase F(1) sector subunit delta</fullName>
    </alternativeName>
    <alternativeName>
        <fullName evidence="8">F-type ATPase subunit delta</fullName>
        <shortName evidence="8">F-ATPase subunit delta</shortName>
    </alternativeName>
</protein>
<comment type="function">
    <text evidence="8">F(1)F(0) ATP synthase produces ATP from ADP in the presence of a proton or sodium gradient. F-type ATPases consist of two structural domains, F(1) containing the extramembraneous catalytic core and F(0) containing the membrane proton channel, linked together by a central stalk and a peripheral stalk. During catalysis, ATP synthesis in the catalytic domain of F(1) is coupled via a rotary mechanism of the central stalk subunits to proton translocation.</text>
</comment>
<dbReference type="PROSITE" id="PS00389">
    <property type="entry name" value="ATPASE_DELTA"/>
    <property type="match status" value="1"/>
</dbReference>
<evidence type="ECO:0000256" key="2">
    <source>
        <dbReference type="ARBA" id="ARBA00022448"/>
    </source>
</evidence>
<dbReference type="eggNOG" id="COG0712">
    <property type="taxonomic scope" value="Bacteria"/>
</dbReference>
<dbReference type="GO" id="GO:0045259">
    <property type="term" value="C:proton-transporting ATP synthase complex"/>
    <property type="evidence" value="ECO:0007669"/>
    <property type="project" value="UniProtKB-KW"/>
</dbReference>
<accession>H3ZEL1</accession>
<comment type="similarity">
    <text evidence="8">Belongs to the ATPase delta chain family.</text>
</comment>
<dbReference type="PRINTS" id="PR00125">
    <property type="entry name" value="ATPASEDELTA"/>
</dbReference>
<dbReference type="InterPro" id="IPR000711">
    <property type="entry name" value="ATPase_OSCP/dsu"/>
</dbReference>
<dbReference type="GO" id="GO:0046933">
    <property type="term" value="F:proton-transporting ATP synthase activity, rotational mechanism"/>
    <property type="evidence" value="ECO:0007669"/>
    <property type="project" value="UniProtKB-UniRule"/>
</dbReference>
<proteinExistence type="inferred from homology"/>
<keyword evidence="10" id="KW-1185">Reference proteome</keyword>
<dbReference type="PANTHER" id="PTHR11910">
    <property type="entry name" value="ATP SYNTHASE DELTA CHAIN"/>
    <property type="match status" value="1"/>
</dbReference>
<name>H3ZEL1_9ALTE</name>
<evidence type="ECO:0000256" key="3">
    <source>
        <dbReference type="ARBA" id="ARBA00022781"/>
    </source>
</evidence>
<dbReference type="AlphaFoldDB" id="H3ZEL1"/>
<evidence type="ECO:0000256" key="5">
    <source>
        <dbReference type="ARBA" id="ARBA00023136"/>
    </source>
</evidence>
<keyword evidence="8" id="KW-1003">Cell membrane</keyword>
<evidence type="ECO:0000256" key="6">
    <source>
        <dbReference type="ARBA" id="ARBA00023196"/>
    </source>
</evidence>
<reference evidence="9 10" key="1">
    <citation type="journal article" date="2012" name="J. Bacteriol.">
        <title>Genome Sequence of Extracellular-Protease-Producing Alishewanella jeotgali Isolated from Traditional Korean Fermented Seafood.</title>
        <authorList>
            <person name="Jung J."/>
            <person name="Chun J."/>
            <person name="Park W."/>
        </authorList>
    </citation>
    <scope>NUCLEOTIDE SEQUENCE [LARGE SCALE GENOMIC DNA]</scope>
    <source>
        <strain evidence="9 10">KCTC 22429</strain>
    </source>
</reference>
<evidence type="ECO:0000256" key="7">
    <source>
        <dbReference type="ARBA" id="ARBA00023310"/>
    </source>
</evidence>
<dbReference type="RefSeq" id="WP_008606217.1">
    <property type="nucleotide sequence ID" value="NZ_AHTH01000023.1"/>
</dbReference>
<keyword evidence="3 8" id="KW-0375">Hydrogen ion transport</keyword>
<dbReference type="InterPro" id="IPR020781">
    <property type="entry name" value="ATPase_OSCP/d_CS"/>
</dbReference>
<comment type="subcellular location">
    <subcellularLocation>
        <location evidence="8">Cell membrane</location>
        <topology evidence="8">Peripheral membrane protein</topology>
    </subcellularLocation>
    <subcellularLocation>
        <location evidence="1">Membrane</location>
    </subcellularLocation>
</comment>
<keyword evidence="2 8" id="KW-0813">Transport</keyword>
<keyword evidence="4 8" id="KW-0406">Ion transport</keyword>
<dbReference type="NCBIfam" id="NF004404">
    <property type="entry name" value="PRK05758.2-5"/>
    <property type="match status" value="1"/>
</dbReference>
<evidence type="ECO:0000256" key="1">
    <source>
        <dbReference type="ARBA" id="ARBA00004370"/>
    </source>
</evidence>
<dbReference type="PATRIC" id="fig|1129374.4.peg.1795"/>
<dbReference type="NCBIfam" id="NF004402">
    <property type="entry name" value="PRK05758.2-2"/>
    <property type="match status" value="1"/>
</dbReference>